<comment type="caution">
    <text evidence="5">The sequence shown here is derived from an EMBL/GenBank/DDBJ whole genome shotgun (WGS) entry which is preliminary data.</text>
</comment>
<dbReference type="InterPro" id="IPR029063">
    <property type="entry name" value="SAM-dependent_MTases_sf"/>
</dbReference>
<evidence type="ECO:0000256" key="1">
    <source>
        <dbReference type="ARBA" id="ARBA00022603"/>
    </source>
</evidence>
<reference evidence="5" key="1">
    <citation type="submission" date="2023-05" db="EMBL/GenBank/DDBJ databases">
        <title>Nepenthes gracilis genome sequencing.</title>
        <authorList>
            <person name="Fukushima K."/>
        </authorList>
    </citation>
    <scope>NUCLEOTIDE SEQUENCE</scope>
    <source>
        <strain evidence="5">SING2019-196</strain>
    </source>
</reference>
<dbReference type="PROSITE" id="PS51683">
    <property type="entry name" value="SAM_OMT_II"/>
    <property type="match status" value="1"/>
</dbReference>
<dbReference type="GO" id="GO:0032259">
    <property type="term" value="P:methylation"/>
    <property type="evidence" value="ECO:0007669"/>
    <property type="project" value="UniProtKB-KW"/>
</dbReference>
<dbReference type="Gene3D" id="3.40.50.150">
    <property type="entry name" value="Vaccinia Virus protein VP39"/>
    <property type="match status" value="1"/>
</dbReference>
<dbReference type="PANTHER" id="PTHR11746">
    <property type="entry name" value="O-METHYLTRANSFERASE"/>
    <property type="match status" value="1"/>
</dbReference>
<dbReference type="SUPFAM" id="SSF53335">
    <property type="entry name" value="S-adenosyl-L-methionine-dependent methyltransferases"/>
    <property type="match status" value="1"/>
</dbReference>
<evidence type="ECO:0000256" key="2">
    <source>
        <dbReference type="ARBA" id="ARBA00022679"/>
    </source>
</evidence>
<keyword evidence="2" id="KW-0808">Transferase</keyword>
<dbReference type="AlphaFoldDB" id="A0AAD3XW35"/>
<proteinExistence type="predicted"/>
<evidence type="ECO:0000313" key="6">
    <source>
        <dbReference type="Proteomes" id="UP001279734"/>
    </source>
</evidence>
<keyword evidence="3" id="KW-0949">S-adenosyl-L-methionine</keyword>
<dbReference type="EMBL" id="BSYO01000019">
    <property type="protein sequence ID" value="GMH18331.1"/>
    <property type="molecule type" value="Genomic_DNA"/>
</dbReference>
<name>A0AAD3XW35_NEPGR</name>
<keyword evidence="6" id="KW-1185">Reference proteome</keyword>
<dbReference type="Proteomes" id="UP001279734">
    <property type="component" value="Unassembled WGS sequence"/>
</dbReference>
<dbReference type="Pfam" id="PF00891">
    <property type="entry name" value="Methyltransf_2"/>
    <property type="match status" value="1"/>
</dbReference>
<organism evidence="5 6">
    <name type="scientific">Nepenthes gracilis</name>
    <name type="common">Slender pitcher plant</name>
    <dbReference type="NCBI Taxonomy" id="150966"/>
    <lineage>
        <taxon>Eukaryota</taxon>
        <taxon>Viridiplantae</taxon>
        <taxon>Streptophyta</taxon>
        <taxon>Embryophyta</taxon>
        <taxon>Tracheophyta</taxon>
        <taxon>Spermatophyta</taxon>
        <taxon>Magnoliopsida</taxon>
        <taxon>eudicotyledons</taxon>
        <taxon>Gunneridae</taxon>
        <taxon>Pentapetalae</taxon>
        <taxon>Caryophyllales</taxon>
        <taxon>Nepenthaceae</taxon>
        <taxon>Nepenthes</taxon>
    </lineage>
</organism>
<dbReference type="GO" id="GO:0008171">
    <property type="term" value="F:O-methyltransferase activity"/>
    <property type="evidence" value="ECO:0007669"/>
    <property type="project" value="InterPro"/>
</dbReference>
<keyword evidence="1" id="KW-0489">Methyltransferase</keyword>
<dbReference type="InterPro" id="IPR016461">
    <property type="entry name" value="COMT-like"/>
</dbReference>
<evidence type="ECO:0000259" key="4">
    <source>
        <dbReference type="Pfam" id="PF00891"/>
    </source>
</evidence>
<gene>
    <name evidence="5" type="ORF">Nepgr_020172</name>
</gene>
<evidence type="ECO:0000313" key="5">
    <source>
        <dbReference type="EMBL" id="GMH18331.1"/>
    </source>
</evidence>
<sequence length="236" mass="26198">MIQDKVNLEKWHYMKEAVLEGGTSFNRAHGTTLFEYNEVNPRFSKIFNNGMSDPSILVIKKILEAYKGFEGLTSLVDVGGGIGTTLNMIVSKYPMIKGVNFDLPHVIKDSPSFPGVQHVGGDMFVSIPKGDAIIMKRVLHDWSDEHCIKLLKNCYASLPNHGKVIACESILPATVETTTAAKVVFHIDSIMLADFAEGQERSKKEFEGLAKAVGFQGFRVVCSAYHIKVMEFLKKN</sequence>
<evidence type="ECO:0000256" key="3">
    <source>
        <dbReference type="ARBA" id="ARBA00022691"/>
    </source>
</evidence>
<dbReference type="FunFam" id="3.40.50.150:FF:000061">
    <property type="entry name" value="Caffeic acid O-methyltransferase"/>
    <property type="match status" value="1"/>
</dbReference>
<accession>A0AAD3XW35</accession>
<dbReference type="InterPro" id="IPR001077">
    <property type="entry name" value="COMT_C"/>
</dbReference>
<protein>
    <recommendedName>
        <fullName evidence="4">O-methyltransferase C-terminal domain-containing protein</fullName>
    </recommendedName>
</protein>
<feature type="domain" description="O-methyltransferase C-terminal" evidence="4">
    <location>
        <begin position="11"/>
        <end position="216"/>
    </location>
</feature>